<proteinExistence type="predicted"/>
<dbReference type="PANTHER" id="PTHR37305">
    <property type="entry name" value="INTEGRAL MEMBRANE PROTEIN-RELATED"/>
    <property type="match status" value="1"/>
</dbReference>
<dbReference type="AlphaFoldDB" id="A0A2T4Z7J1"/>
<feature type="transmembrane region" description="Helical" evidence="1">
    <location>
        <begin position="299"/>
        <end position="320"/>
    </location>
</feature>
<sequence>MKESYAQIGRMSRFILKRDRLRIIIWIMALAAFTFLVASSFTDLYATDAARQGIAETMKNPAMTAIVGKGYGLTDYTIGAMMAHQMLLFTALAVAVMNILLVARHTRSDEENGTMEMLLALPIGRQTSLAATMVVNGGLNLLLALIIGCGLYALRIDSLDLEGSLLYGAALGVVGIFFAAVTALFAQLSDNVRGTIGLSFALLGISYVLRAAGDLGDERLTTVSPLGLATLTKVYVHNEWWPLFILAGIGVVSVILAFYLHQKRDMGAGLLSHKKGRMHASVFLQGPVGLFARLQRTALVSWALGLCLLGASYGSVLGDIESFFEQNEMIAQMMEATNGSSLTTTFVTMIMSVLAIIGTIPVITAVLKIKGEEKKGRIDHFFSRPISRTRLLSSATLLACIVALTMMSLAAIGLGVVGTSMIEKEMSLRTFYEAGMVYVPAILVMMSITVLLIGVAPKLTGLTWIYLLYSFVVVYLGGLLQFPDWMAKLTPFGHVPQLPVEEMDWMAMITLLMIAVGCTAIGFSGYQKRDIQ</sequence>
<comment type="caution">
    <text evidence="2">The sequence shown here is derived from an EMBL/GenBank/DDBJ whole genome shotgun (WGS) entry which is preliminary data.</text>
</comment>
<feature type="transmembrane region" description="Helical" evidence="1">
    <location>
        <begin position="463"/>
        <end position="482"/>
    </location>
</feature>
<protein>
    <submittedName>
        <fullName evidence="2">ABC-2 type transport system permease protein</fullName>
    </submittedName>
</protein>
<dbReference type="RefSeq" id="WP_107724705.1">
    <property type="nucleotide sequence ID" value="NZ_PZZP01000001.1"/>
</dbReference>
<feature type="transmembrane region" description="Helical" evidence="1">
    <location>
        <begin position="86"/>
        <end position="106"/>
    </location>
</feature>
<dbReference type="EMBL" id="PZZP01000001">
    <property type="protein sequence ID" value="PTM57835.1"/>
    <property type="molecule type" value="Genomic_DNA"/>
</dbReference>
<dbReference type="OrthoDB" id="2014935at2"/>
<keyword evidence="1" id="KW-1133">Transmembrane helix</keyword>
<evidence type="ECO:0000313" key="3">
    <source>
        <dbReference type="Proteomes" id="UP000241639"/>
    </source>
</evidence>
<keyword evidence="1" id="KW-0812">Transmembrane</keyword>
<gene>
    <name evidence="2" type="ORF">C8J48_0398</name>
</gene>
<feature type="transmembrane region" description="Helical" evidence="1">
    <location>
        <begin position="127"/>
        <end position="153"/>
    </location>
</feature>
<reference evidence="2 3" key="1">
    <citation type="submission" date="2018-04" db="EMBL/GenBank/DDBJ databases">
        <title>Genomic Encyclopedia of Archaeal and Bacterial Type Strains, Phase II (KMG-II): from individual species to whole genera.</title>
        <authorList>
            <person name="Goeker M."/>
        </authorList>
    </citation>
    <scope>NUCLEOTIDE SEQUENCE [LARGE SCALE GENOMIC DNA]</scope>
    <source>
        <strain evidence="2 3">DSM 45169</strain>
    </source>
</reference>
<feature type="transmembrane region" description="Helical" evidence="1">
    <location>
        <begin position="165"/>
        <end position="185"/>
    </location>
</feature>
<organism evidence="2 3">
    <name type="scientific">Desmospora activa DSM 45169</name>
    <dbReference type="NCBI Taxonomy" id="1121389"/>
    <lineage>
        <taxon>Bacteria</taxon>
        <taxon>Bacillati</taxon>
        <taxon>Bacillota</taxon>
        <taxon>Bacilli</taxon>
        <taxon>Bacillales</taxon>
        <taxon>Thermoactinomycetaceae</taxon>
        <taxon>Desmospora</taxon>
    </lineage>
</organism>
<dbReference type="PANTHER" id="PTHR37305:SF1">
    <property type="entry name" value="MEMBRANE PROTEIN"/>
    <property type="match status" value="1"/>
</dbReference>
<evidence type="ECO:0000313" key="2">
    <source>
        <dbReference type="EMBL" id="PTM57835.1"/>
    </source>
</evidence>
<name>A0A2T4Z7J1_9BACL</name>
<feature type="transmembrane region" description="Helical" evidence="1">
    <location>
        <begin position="240"/>
        <end position="260"/>
    </location>
</feature>
<feature type="transmembrane region" description="Helical" evidence="1">
    <location>
        <begin position="21"/>
        <end position="41"/>
    </location>
</feature>
<evidence type="ECO:0000256" key="1">
    <source>
        <dbReference type="SAM" id="Phobius"/>
    </source>
</evidence>
<keyword evidence="3" id="KW-1185">Reference proteome</keyword>
<accession>A0A2T4Z7J1</accession>
<feature type="transmembrane region" description="Helical" evidence="1">
    <location>
        <begin position="437"/>
        <end position="456"/>
    </location>
</feature>
<dbReference type="Proteomes" id="UP000241639">
    <property type="component" value="Unassembled WGS sequence"/>
</dbReference>
<keyword evidence="1" id="KW-0472">Membrane</keyword>
<feature type="transmembrane region" description="Helical" evidence="1">
    <location>
        <begin position="391"/>
        <end position="417"/>
    </location>
</feature>
<feature type="transmembrane region" description="Helical" evidence="1">
    <location>
        <begin position="505"/>
        <end position="526"/>
    </location>
</feature>
<feature type="transmembrane region" description="Helical" evidence="1">
    <location>
        <begin position="340"/>
        <end position="367"/>
    </location>
</feature>
<feature type="transmembrane region" description="Helical" evidence="1">
    <location>
        <begin position="192"/>
        <end position="209"/>
    </location>
</feature>